<protein>
    <recommendedName>
        <fullName evidence="3">YozE SAM-like domain-containing protein</fullName>
    </recommendedName>
</protein>
<dbReference type="KEGG" id="pbf:CFX0092_A2996"/>
<accession>A0A160T4T1</accession>
<sequence length="81" mass="9166">MALKFEEWLNAQQGRTDLIGALARVPSLQYNPQGVTRQKTDEHKTWADLVLHIPEPGHIAVFNDAWQEFLLAKEAALEPSD</sequence>
<dbReference type="Proteomes" id="UP000215027">
    <property type="component" value="Chromosome I"/>
</dbReference>
<proteinExistence type="predicted"/>
<dbReference type="EMBL" id="LN890655">
    <property type="protein sequence ID" value="CUS04874.2"/>
    <property type="molecule type" value="Genomic_DNA"/>
</dbReference>
<keyword evidence="2" id="KW-1185">Reference proteome</keyword>
<evidence type="ECO:0000313" key="2">
    <source>
        <dbReference type="Proteomes" id="UP000215027"/>
    </source>
</evidence>
<reference evidence="1" key="1">
    <citation type="submission" date="2016-01" db="EMBL/GenBank/DDBJ databases">
        <authorList>
            <person name="Mcilroy J.S."/>
            <person name="Karst M S."/>
            <person name="Albertsen M."/>
        </authorList>
    </citation>
    <scope>NUCLEOTIDE SEQUENCE</scope>
    <source>
        <strain evidence="1">Cfx-K</strain>
    </source>
</reference>
<evidence type="ECO:0000313" key="1">
    <source>
        <dbReference type="EMBL" id="CUS04874.2"/>
    </source>
</evidence>
<name>A0A160T4T1_9CHLR</name>
<organism evidence="1 2">
    <name type="scientific">Candidatus Promineifilum breve</name>
    <dbReference type="NCBI Taxonomy" id="1806508"/>
    <lineage>
        <taxon>Bacteria</taxon>
        <taxon>Bacillati</taxon>
        <taxon>Chloroflexota</taxon>
        <taxon>Ardenticatenia</taxon>
        <taxon>Candidatus Promineifilales</taxon>
        <taxon>Candidatus Promineifilaceae</taxon>
        <taxon>Candidatus Promineifilum</taxon>
    </lineage>
</organism>
<evidence type="ECO:0008006" key="3">
    <source>
        <dbReference type="Google" id="ProtNLM"/>
    </source>
</evidence>
<dbReference type="AlphaFoldDB" id="A0A160T4T1"/>
<gene>
    <name evidence="1" type="ORF">CFX0092_A2996</name>
</gene>
<dbReference type="RefSeq" id="WP_157913183.1">
    <property type="nucleotide sequence ID" value="NZ_LN890655.1"/>
</dbReference>